<sequence>MLTSKQRAQLRALANPIDTVLMVGKGGFSEQLYKTADEAITARELIKGKVLEACEYTSREAADTIAEQIGADVVQVIGSKFVLYRKNKKEPKIKLVK</sequence>
<evidence type="ECO:0000256" key="2">
    <source>
        <dbReference type="PROSITE-ProRule" id="PRU00626"/>
    </source>
</evidence>
<dbReference type="InterPro" id="IPR035920">
    <property type="entry name" value="YhbY-like_sf"/>
</dbReference>
<dbReference type="Pfam" id="PF01985">
    <property type="entry name" value="CRS1_YhbY"/>
    <property type="match status" value="1"/>
</dbReference>
<dbReference type="InterPro" id="IPR001890">
    <property type="entry name" value="RNA-binding_CRM"/>
</dbReference>
<dbReference type="GO" id="GO:0003723">
    <property type="term" value="F:RNA binding"/>
    <property type="evidence" value="ECO:0007669"/>
    <property type="project" value="UniProtKB-UniRule"/>
</dbReference>
<accession>A0A934TZ09</accession>
<dbReference type="SUPFAM" id="SSF75471">
    <property type="entry name" value="YhbY-like"/>
    <property type="match status" value="1"/>
</dbReference>
<evidence type="ECO:0000259" key="3">
    <source>
        <dbReference type="PROSITE" id="PS51295"/>
    </source>
</evidence>
<feature type="domain" description="CRM" evidence="3">
    <location>
        <begin position="1"/>
        <end position="96"/>
    </location>
</feature>
<reference evidence="4" key="1">
    <citation type="submission" date="2021-01" db="EMBL/GenBank/DDBJ databases">
        <title>Genome public.</title>
        <authorList>
            <person name="Liu C."/>
            <person name="Sun Q."/>
        </authorList>
    </citation>
    <scope>NUCLEOTIDE SEQUENCE</scope>
    <source>
        <strain evidence="4">M6</strain>
    </source>
</reference>
<dbReference type="Proteomes" id="UP000633365">
    <property type="component" value="Unassembled WGS sequence"/>
</dbReference>
<dbReference type="RefSeq" id="WP_186833004.1">
    <property type="nucleotide sequence ID" value="NZ_JAEQMG010000048.1"/>
</dbReference>
<organism evidence="4 5">
    <name type="scientific">Ruminococcus difficilis</name>
    <dbReference type="NCBI Taxonomy" id="2763069"/>
    <lineage>
        <taxon>Bacteria</taxon>
        <taxon>Bacillati</taxon>
        <taxon>Bacillota</taxon>
        <taxon>Clostridia</taxon>
        <taxon>Eubacteriales</taxon>
        <taxon>Oscillospiraceae</taxon>
        <taxon>Ruminococcus</taxon>
    </lineage>
</organism>
<dbReference type="InterPro" id="IPR051925">
    <property type="entry name" value="RNA-binding_domain"/>
</dbReference>
<name>A0A934TZ09_9FIRM</name>
<protein>
    <submittedName>
        <fullName evidence="4">Ribosome assembly RNA-binding protein YhbY</fullName>
    </submittedName>
</protein>
<comment type="caution">
    <text evidence="4">The sequence shown here is derived from an EMBL/GenBank/DDBJ whole genome shotgun (WGS) entry which is preliminary data.</text>
</comment>
<dbReference type="PANTHER" id="PTHR40065:SF3">
    <property type="entry name" value="RNA-BINDING PROTEIN YHBY"/>
    <property type="match status" value="1"/>
</dbReference>
<dbReference type="PROSITE" id="PS51295">
    <property type="entry name" value="CRM"/>
    <property type="match status" value="1"/>
</dbReference>
<gene>
    <name evidence="4" type="primary">yhbY</name>
    <name evidence="4" type="ORF">JKK62_04880</name>
</gene>
<dbReference type="EMBL" id="JAEQMG010000048">
    <property type="protein sequence ID" value="MBK6087990.1"/>
    <property type="molecule type" value="Genomic_DNA"/>
</dbReference>
<dbReference type="AlphaFoldDB" id="A0A934TZ09"/>
<evidence type="ECO:0000256" key="1">
    <source>
        <dbReference type="ARBA" id="ARBA00022884"/>
    </source>
</evidence>
<proteinExistence type="predicted"/>
<dbReference type="InterPro" id="IPR017924">
    <property type="entry name" value="RNA-binding_YhbY"/>
</dbReference>
<keyword evidence="1 2" id="KW-0694">RNA-binding</keyword>
<evidence type="ECO:0000313" key="5">
    <source>
        <dbReference type="Proteomes" id="UP000633365"/>
    </source>
</evidence>
<dbReference type="Gene3D" id="3.30.110.60">
    <property type="entry name" value="YhbY-like"/>
    <property type="match status" value="1"/>
</dbReference>
<keyword evidence="5" id="KW-1185">Reference proteome</keyword>
<dbReference type="PANTHER" id="PTHR40065">
    <property type="entry name" value="RNA-BINDING PROTEIN YHBY"/>
    <property type="match status" value="1"/>
</dbReference>
<dbReference type="SMART" id="SM01103">
    <property type="entry name" value="CRS1_YhbY"/>
    <property type="match status" value="1"/>
</dbReference>
<evidence type="ECO:0000313" key="4">
    <source>
        <dbReference type="EMBL" id="MBK6087990.1"/>
    </source>
</evidence>
<dbReference type="NCBIfam" id="TIGR00253">
    <property type="entry name" value="RNA_bind_YhbY"/>
    <property type="match status" value="1"/>
</dbReference>